<keyword evidence="3 8" id="KW-0238">DNA-binding</keyword>
<evidence type="ECO:0000256" key="5">
    <source>
        <dbReference type="PROSITE-ProRule" id="PRU00169"/>
    </source>
</evidence>
<keyword evidence="1 5" id="KW-0597">Phosphoprotein</keyword>
<dbReference type="GO" id="GO:0006355">
    <property type="term" value="P:regulation of DNA-templated transcription"/>
    <property type="evidence" value="ECO:0007669"/>
    <property type="project" value="InterPro"/>
</dbReference>
<reference evidence="8 9" key="1">
    <citation type="journal article" date="2016" name="Antonie Van Leeuwenhoek">
        <title>Nocardia donostiensis sp. nov., isolated from human respiratory specimens.</title>
        <authorList>
            <person name="Ercibengoa M."/>
            <person name="Bell M."/>
            <person name="Marimon J.M."/>
            <person name="Humrighouse B."/>
            <person name="Klenk H.P."/>
            <person name="Potter G."/>
            <person name="Perez-Trallero E."/>
        </authorList>
    </citation>
    <scope>NUCLEOTIDE SEQUENCE [LARGE SCALE GENOMIC DNA]</scope>
    <source>
        <strain evidence="8 9">X1655</strain>
    </source>
</reference>
<dbReference type="STRING" id="1538463.B0T36_19365"/>
<gene>
    <name evidence="8" type="ORF">B0T46_06210</name>
</gene>
<evidence type="ECO:0000256" key="3">
    <source>
        <dbReference type="ARBA" id="ARBA00023125"/>
    </source>
</evidence>
<dbReference type="PANTHER" id="PTHR43214:SF24">
    <property type="entry name" value="TRANSCRIPTIONAL REGULATORY PROTEIN NARL-RELATED"/>
    <property type="match status" value="1"/>
</dbReference>
<evidence type="ECO:0000259" key="6">
    <source>
        <dbReference type="PROSITE" id="PS50043"/>
    </source>
</evidence>
<dbReference type="PROSITE" id="PS50110">
    <property type="entry name" value="RESPONSE_REGULATORY"/>
    <property type="match status" value="1"/>
</dbReference>
<dbReference type="AlphaFoldDB" id="A0A1W0ATK2"/>
<comment type="caution">
    <text evidence="8">The sequence shown here is derived from an EMBL/GenBank/DDBJ whole genome shotgun (WGS) entry which is preliminary data.</text>
</comment>
<keyword evidence="9" id="KW-1185">Reference proteome</keyword>
<sequence>MRITLAEDSALLRESLAQLLTAEGHEIIDSVGTAVELLHAVRLRPPDLVVADVRMPPDHIDEGIRAALAIRREQPDIPVLVLSQYVERRHAAEFLTGTGGVGYLLKDRIAAIDSFLDAVDRVGAGGTAFDPEVVRQLLQHSRTGSPIQRLTTREREVLELIAQGLSNAAVSERLYITRSAVEKHINAIFGKLDLPVGEAHNRRVLAILEHLRAQSDG</sequence>
<dbReference type="InterPro" id="IPR000792">
    <property type="entry name" value="Tscrpt_reg_LuxR_C"/>
</dbReference>
<dbReference type="SMART" id="SM00421">
    <property type="entry name" value="HTH_LUXR"/>
    <property type="match status" value="1"/>
</dbReference>
<dbReference type="InterPro" id="IPR058245">
    <property type="entry name" value="NreC/VraR/RcsB-like_REC"/>
</dbReference>
<dbReference type="GO" id="GO:0003677">
    <property type="term" value="F:DNA binding"/>
    <property type="evidence" value="ECO:0007669"/>
    <property type="project" value="UniProtKB-KW"/>
</dbReference>
<evidence type="ECO:0000313" key="9">
    <source>
        <dbReference type="Proteomes" id="UP000188836"/>
    </source>
</evidence>
<keyword evidence="2" id="KW-0805">Transcription regulation</keyword>
<dbReference type="CDD" id="cd17535">
    <property type="entry name" value="REC_NarL-like"/>
    <property type="match status" value="1"/>
</dbReference>
<proteinExistence type="predicted"/>
<dbReference type="RefSeq" id="WP_077115520.1">
    <property type="nucleotide sequence ID" value="NZ_LOKT01000013.1"/>
</dbReference>
<evidence type="ECO:0000256" key="1">
    <source>
        <dbReference type="ARBA" id="ARBA00022553"/>
    </source>
</evidence>
<organism evidence="8 9">
    <name type="scientific">Nocardia donostiensis</name>
    <dbReference type="NCBI Taxonomy" id="1538463"/>
    <lineage>
        <taxon>Bacteria</taxon>
        <taxon>Bacillati</taxon>
        <taxon>Actinomycetota</taxon>
        <taxon>Actinomycetes</taxon>
        <taxon>Mycobacteriales</taxon>
        <taxon>Nocardiaceae</taxon>
        <taxon>Nocardia</taxon>
    </lineage>
</organism>
<dbReference type="SUPFAM" id="SSF52172">
    <property type="entry name" value="CheY-like"/>
    <property type="match status" value="1"/>
</dbReference>
<dbReference type="OrthoDB" id="9808843at2"/>
<accession>A0A1W0ATK2</accession>
<dbReference type="Pfam" id="PF00072">
    <property type="entry name" value="Response_reg"/>
    <property type="match status" value="1"/>
</dbReference>
<evidence type="ECO:0000256" key="4">
    <source>
        <dbReference type="ARBA" id="ARBA00023163"/>
    </source>
</evidence>
<dbReference type="PROSITE" id="PS50043">
    <property type="entry name" value="HTH_LUXR_2"/>
    <property type="match status" value="1"/>
</dbReference>
<protein>
    <submittedName>
        <fullName evidence="8">DNA-binding response regulator</fullName>
    </submittedName>
</protein>
<dbReference type="SMART" id="SM00448">
    <property type="entry name" value="REC"/>
    <property type="match status" value="1"/>
</dbReference>
<evidence type="ECO:0000259" key="7">
    <source>
        <dbReference type="PROSITE" id="PS50110"/>
    </source>
</evidence>
<evidence type="ECO:0000256" key="2">
    <source>
        <dbReference type="ARBA" id="ARBA00023015"/>
    </source>
</evidence>
<dbReference type="EMBL" id="MUMY01000004">
    <property type="protein sequence ID" value="ONM49462.1"/>
    <property type="molecule type" value="Genomic_DNA"/>
</dbReference>
<feature type="modified residue" description="4-aspartylphosphate" evidence="5">
    <location>
        <position position="52"/>
    </location>
</feature>
<dbReference type="InterPro" id="IPR011006">
    <property type="entry name" value="CheY-like_superfamily"/>
</dbReference>
<dbReference type="PRINTS" id="PR00038">
    <property type="entry name" value="HTHLUXR"/>
</dbReference>
<keyword evidence="4" id="KW-0804">Transcription</keyword>
<dbReference type="CDD" id="cd06170">
    <property type="entry name" value="LuxR_C_like"/>
    <property type="match status" value="1"/>
</dbReference>
<dbReference type="PANTHER" id="PTHR43214">
    <property type="entry name" value="TWO-COMPONENT RESPONSE REGULATOR"/>
    <property type="match status" value="1"/>
</dbReference>
<evidence type="ECO:0000313" key="8">
    <source>
        <dbReference type="EMBL" id="ONM49462.1"/>
    </source>
</evidence>
<feature type="domain" description="HTH luxR-type" evidence="6">
    <location>
        <begin position="143"/>
        <end position="213"/>
    </location>
</feature>
<dbReference type="InterPro" id="IPR001789">
    <property type="entry name" value="Sig_transdc_resp-reg_receiver"/>
</dbReference>
<dbReference type="Gene3D" id="3.40.50.2300">
    <property type="match status" value="1"/>
</dbReference>
<dbReference type="GO" id="GO:0000160">
    <property type="term" value="P:phosphorelay signal transduction system"/>
    <property type="evidence" value="ECO:0007669"/>
    <property type="project" value="InterPro"/>
</dbReference>
<dbReference type="Pfam" id="PF00196">
    <property type="entry name" value="GerE"/>
    <property type="match status" value="1"/>
</dbReference>
<dbReference type="Proteomes" id="UP000188836">
    <property type="component" value="Unassembled WGS sequence"/>
</dbReference>
<name>A0A1W0ATK2_9NOCA</name>
<dbReference type="InterPro" id="IPR039420">
    <property type="entry name" value="WalR-like"/>
</dbReference>
<feature type="domain" description="Response regulatory" evidence="7">
    <location>
        <begin position="2"/>
        <end position="121"/>
    </location>
</feature>